<feature type="compositionally biased region" description="Pro residues" evidence="1">
    <location>
        <begin position="124"/>
        <end position="134"/>
    </location>
</feature>
<name>C4J088_MAIZE</name>
<sequence length="175" mass="18620">MLGWWGLARAAIAAGGGGGAGARAAVGRRGDRAGGPAGAAGHPPGAGGPARVPGRLERHGPRRLLRRLDGDQVRAGQGRGHPAPFQGPCRRALRQGRPARRAPEAQLPRQHHRRPGARRARLPPGAPRRLPPQQPLRRCRASGARRLRAPADARPQRQLSLGEYPFRPGQCHSPL</sequence>
<feature type="compositionally biased region" description="Basic residues" evidence="1">
    <location>
        <begin position="91"/>
        <end position="100"/>
    </location>
</feature>
<proteinExistence type="evidence at transcript level"/>
<feature type="compositionally biased region" description="Basic residues" evidence="1">
    <location>
        <begin position="109"/>
        <end position="121"/>
    </location>
</feature>
<dbReference type="OrthoDB" id="1890790at2759"/>
<dbReference type="KEGG" id="zma:100384795"/>
<dbReference type="AlphaFoldDB" id="C4J088"/>
<feature type="compositionally biased region" description="Gly residues" evidence="1">
    <location>
        <begin position="33"/>
        <end position="48"/>
    </location>
</feature>
<organism evidence="2">
    <name type="scientific">Zea mays</name>
    <name type="common">Maize</name>
    <dbReference type="NCBI Taxonomy" id="4577"/>
    <lineage>
        <taxon>Eukaryota</taxon>
        <taxon>Viridiplantae</taxon>
        <taxon>Streptophyta</taxon>
        <taxon>Embryophyta</taxon>
        <taxon>Tracheophyta</taxon>
        <taxon>Spermatophyta</taxon>
        <taxon>Magnoliopsida</taxon>
        <taxon>Liliopsida</taxon>
        <taxon>Poales</taxon>
        <taxon>Poaceae</taxon>
        <taxon>PACMAD clade</taxon>
        <taxon>Panicoideae</taxon>
        <taxon>Andropogonodae</taxon>
        <taxon>Andropogoneae</taxon>
        <taxon>Tripsacinae</taxon>
        <taxon>Zea</taxon>
    </lineage>
</organism>
<accession>C4J088</accession>
<dbReference type="RefSeq" id="NP_001170712.2">
    <property type="nucleotide sequence ID" value="NM_001177241.2"/>
</dbReference>
<evidence type="ECO:0000256" key="1">
    <source>
        <dbReference type="SAM" id="MobiDB-lite"/>
    </source>
</evidence>
<evidence type="ECO:0000313" key="2">
    <source>
        <dbReference type="EMBL" id="ACR34588.1"/>
    </source>
</evidence>
<protein>
    <submittedName>
        <fullName evidence="2">Uncharacterized protein</fullName>
    </submittedName>
</protein>
<feature type="region of interest" description="Disordered" evidence="1">
    <location>
        <begin position="14"/>
        <end position="175"/>
    </location>
</feature>
<dbReference type="EMBL" id="BT084235">
    <property type="protein sequence ID" value="ACR34588.1"/>
    <property type="molecule type" value="mRNA"/>
</dbReference>
<feature type="compositionally biased region" description="Basic residues" evidence="1">
    <location>
        <begin position="137"/>
        <end position="148"/>
    </location>
</feature>
<reference evidence="2" key="1">
    <citation type="journal article" date="2009" name="PLoS Genet.">
        <title>Sequencing, mapping, and analysis of 27,455 maize full-length cDNAs.</title>
        <authorList>
            <person name="Soderlund C."/>
            <person name="Descour A."/>
            <person name="Kudrna D."/>
            <person name="Bomhoff M."/>
            <person name="Boyd L."/>
            <person name="Currie J."/>
            <person name="Angelova A."/>
            <person name="Collura K."/>
            <person name="Wissotski M."/>
            <person name="Ashley E."/>
            <person name="Morrow D."/>
            <person name="Fernandes J."/>
            <person name="Walbot V."/>
            <person name="Yu Y."/>
        </authorList>
    </citation>
    <scope>NUCLEOTIDE SEQUENCE</scope>
    <source>
        <strain evidence="2">B73</strain>
    </source>
</reference>
<dbReference type="GeneID" id="100384795"/>